<dbReference type="Proteomes" id="UP000757540">
    <property type="component" value="Unassembled WGS sequence"/>
</dbReference>
<feature type="compositionally biased region" description="Low complexity" evidence="1">
    <location>
        <begin position="60"/>
        <end position="77"/>
    </location>
</feature>
<dbReference type="Gene3D" id="3.30.1380.10">
    <property type="match status" value="1"/>
</dbReference>
<evidence type="ECO:0000313" key="4">
    <source>
        <dbReference type="Proteomes" id="UP000757540"/>
    </source>
</evidence>
<evidence type="ECO:0000259" key="2">
    <source>
        <dbReference type="Pfam" id="PF02557"/>
    </source>
</evidence>
<feature type="region of interest" description="Disordered" evidence="1">
    <location>
        <begin position="144"/>
        <end position="204"/>
    </location>
</feature>
<feature type="compositionally biased region" description="Acidic residues" evidence="1">
    <location>
        <begin position="165"/>
        <end position="187"/>
    </location>
</feature>
<name>A0ABX2A1T8_9MICO</name>
<dbReference type="InterPro" id="IPR003709">
    <property type="entry name" value="VanY-like_core_dom"/>
</dbReference>
<feature type="domain" description="D-alanyl-D-alanine carboxypeptidase-like core" evidence="2">
    <location>
        <begin position="280"/>
        <end position="389"/>
    </location>
</feature>
<proteinExistence type="predicted"/>
<organism evidence="3 4">
    <name type="scientific">Isoptericola halotolerans</name>
    <dbReference type="NCBI Taxonomy" id="300560"/>
    <lineage>
        <taxon>Bacteria</taxon>
        <taxon>Bacillati</taxon>
        <taxon>Actinomycetota</taxon>
        <taxon>Actinomycetes</taxon>
        <taxon>Micrococcales</taxon>
        <taxon>Promicromonosporaceae</taxon>
        <taxon>Isoptericola</taxon>
    </lineage>
</organism>
<keyword evidence="4" id="KW-1185">Reference proteome</keyword>
<feature type="compositionally biased region" description="Low complexity" evidence="1">
    <location>
        <begin position="195"/>
        <end position="204"/>
    </location>
</feature>
<dbReference type="RefSeq" id="WP_171782159.1">
    <property type="nucleotide sequence ID" value="NZ_BAAAML010000002.1"/>
</dbReference>
<sequence length="391" mass="41220">MSTRRFTLPWQRETRKPGRHAALHPRHTVDAARTSRSGVAAAMALLALTAGTATAVTPLTESTTSAGSTTVVAAPTTDEPSSEAKVQGGASPDTATDSSTVAATAALQRARQVTAESTALSAKEERAITARTEQLTEMLVAREETAASRSAMRTALPEPGTDASSEPDADNDTEPEPDADADADEETTDARPSAAEEAPTTEAELTAATEELTELLEEAESTVQIEAAPATPAEILTAQKQEAADAAAELARQIGSTADYANGRIPSDAMCELSFAGGEMLRCDAAAQLERLDVAYQAKFGGHLSITDTYRSYESQVATKALKGHMAAVPGHSNHGWGIAVDLSDGVESFGTPQYTWLRKHAPAFGWDNPDWARAGGSKPEAWHWEYTPLD</sequence>
<comment type="caution">
    <text evidence="3">The sequence shown here is derived from an EMBL/GenBank/DDBJ whole genome shotgun (WGS) entry which is preliminary data.</text>
</comment>
<dbReference type="Pfam" id="PF02557">
    <property type="entry name" value="VanY"/>
    <property type="match status" value="1"/>
</dbReference>
<protein>
    <submittedName>
        <fullName evidence="3">LAS superfamily LD-carboxypeptidase LdcB</fullName>
    </submittedName>
</protein>
<dbReference type="SUPFAM" id="SSF55166">
    <property type="entry name" value="Hedgehog/DD-peptidase"/>
    <property type="match status" value="1"/>
</dbReference>
<dbReference type="InterPro" id="IPR009045">
    <property type="entry name" value="Zn_M74/Hedgehog-like"/>
</dbReference>
<feature type="region of interest" description="Disordered" evidence="1">
    <location>
        <begin position="60"/>
        <end position="98"/>
    </location>
</feature>
<dbReference type="CDD" id="cd14814">
    <property type="entry name" value="Peptidase_M15"/>
    <property type="match status" value="1"/>
</dbReference>
<accession>A0ABX2A1T8</accession>
<evidence type="ECO:0000313" key="3">
    <source>
        <dbReference type="EMBL" id="NOV95898.1"/>
    </source>
</evidence>
<gene>
    <name evidence="3" type="ORF">HDG69_000451</name>
</gene>
<reference evidence="3 4" key="1">
    <citation type="submission" date="2020-05" db="EMBL/GenBank/DDBJ databases">
        <title>Genomic Encyclopedia of Type Strains, Phase III (KMG-III): the genomes of soil and plant-associated and newly described type strains.</title>
        <authorList>
            <person name="Whitman W."/>
        </authorList>
    </citation>
    <scope>NUCLEOTIDE SEQUENCE [LARGE SCALE GENOMIC DNA]</scope>
    <source>
        <strain evidence="3 4">KCTC 19046</strain>
    </source>
</reference>
<evidence type="ECO:0000256" key="1">
    <source>
        <dbReference type="SAM" id="MobiDB-lite"/>
    </source>
</evidence>
<dbReference type="EMBL" id="JABEZU010000001">
    <property type="protein sequence ID" value="NOV95898.1"/>
    <property type="molecule type" value="Genomic_DNA"/>
</dbReference>